<dbReference type="InterPro" id="IPR044068">
    <property type="entry name" value="CB"/>
</dbReference>
<dbReference type="PANTHER" id="PTHR30349">
    <property type="entry name" value="PHAGE INTEGRASE-RELATED"/>
    <property type="match status" value="1"/>
</dbReference>
<dbReference type="GO" id="GO:0006310">
    <property type="term" value="P:DNA recombination"/>
    <property type="evidence" value="ECO:0007669"/>
    <property type="project" value="UniProtKB-KW"/>
</dbReference>
<protein>
    <submittedName>
        <fullName evidence="12">Phage integrase</fullName>
    </submittedName>
</protein>
<keyword evidence="6 9" id="KW-0238">DNA-binding</keyword>
<dbReference type="EMBL" id="CAMTCP010000253">
    <property type="protein sequence ID" value="CAI3653123.1"/>
    <property type="molecule type" value="Genomic_DNA"/>
</dbReference>
<evidence type="ECO:0000313" key="13">
    <source>
        <dbReference type="Proteomes" id="UP001189143"/>
    </source>
</evidence>
<comment type="subcellular location">
    <subcellularLocation>
        <location evidence="1">Cytoplasm</location>
    </subcellularLocation>
</comment>
<proteinExistence type="predicted"/>
<name>A0AAD2DEH5_9CLOT</name>
<feature type="domain" description="Core-binding (CB)" evidence="11">
    <location>
        <begin position="14"/>
        <end position="123"/>
    </location>
</feature>
<dbReference type="Pfam" id="PF00589">
    <property type="entry name" value="Phage_integrase"/>
    <property type="match status" value="1"/>
</dbReference>
<dbReference type="InterPro" id="IPR050090">
    <property type="entry name" value="Tyrosine_recombinase_XerCD"/>
</dbReference>
<reference evidence="12" key="1">
    <citation type="submission" date="2022-10" db="EMBL/GenBank/DDBJ databases">
        <authorList>
            <person name="Aires J."/>
            <person name="Mesa V."/>
        </authorList>
    </citation>
    <scope>NUCLEOTIDE SEQUENCE</scope>
    <source>
        <strain evidence="12">Clostridium neonatale JD116</strain>
    </source>
</reference>
<dbReference type="GO" id="GO:0007059">
    <property type="term" value="P:chromosome segregation"/>
    <property type="evidence" value="ECO:0007669"/>
    <property type="project" value="UniProtKB-KW"/>
</dbReference>
<dbReference type="Gene3D" id="1.10.150.130">
    <property type="match status" value="1"/>
</dbReference>
<dbReference type="InterPro" id="IPR013762">
    <property type="entry name" value="Integrase-like_cat_sf"/>
</dbReference>
<evidence type="ECO:0000256" key="2">
    <source>
        <dbReference type="ARBA" id="ARBA00022490"/>
    </source>
</evidence>
<dbReference type="GO" id="GO:0051301">
    <property type="term" value="P:cell division"/>
    <property type="evidence" value="ECO:0007669"/>
    <property type="project" value="UniProtKB-KW"/>
</dbReference>
<dbReference type="InterPro" id="IPR011010">
    <property type="entry name" value="DNA_brk_join_enz"/>
</dbReference>
<evidence type="ECO:0000256" key="4">
    <source>
        <dbReference type="ARBA" id="ARBA00022829"/>
    </source>
</evidence>
<dbReference type="PANTHER" id="PTHR30349:SF77">
    <property type="entry name" value="TYROSINE RECOMBINASE XERC"/>
    <property type="match status" value="1"/>
</dbReference>
<keyword evidence="2" id="KW-0963">Cytoplasm</keyword>
<evidence type="ECO:0000256" key="9">
    <source>
        <dbReference type="PROSITE-ProRule" id="PRU01248"/>
    </source>
</evidence>
<evidence type="ECO:0000259" key="11">
    <source>
        <dbReference type="PROSITE" id="PS51900"/>
    </source>
</evidence>
<organism evidence="12 13">
    <name type="scientific">Clostridium neonatale</name>
    <dbReference type="NCBI Taxonomy" id="137838"/>
    <lineage>
        <taxon>Bacteria</taxon>
        <taxon>Bacillati</taxon>
        <taxon>Bacillota</taxon>
        <taxon>Clostridia</taxon>
        <taxon>Eubacteriales</taxon>
        <taxon>Clostridiaceae</taxon>
        <taxon>Clostridium</taxon>
    </lineage>
</organism>
<evidence type="ECO:0000259" key="10">
    <source>
        <dbReference type="PROSITE" id="PS51898"/>
    </source>
</evidence>
<keyword evidence="8" id="KW-0131">Cell cycle</keyword>
<dbReference type="Gene3D" id="1.10.443.10">
    <property type="entry name" value="Intergrase catalytic core"/>
    <property type="match status" value="1"/>
</dbReference>
<dbReference type="AlphaFoldDB" id="A0AAD2DEH5"/>
<comment type="caution">
    <text evidence="12">The sequence shown here is derived from an EMBL/GenBank/DDBJ whole genome shotgun (WGS) entry which is preliminary data.</text>
</comment>
<dbReference type="SUPFAM" id="SSF56349">
    <property type="entry name" value="DNA breaking-rejoining enzymes"/>
    <property type="match status" value="1"/>
</dbReference>
<dbReference type="InterPro" id="IPR002104">
    <property type="entry name" value="Integrase_catalytic"/>
</dbReference>
<evidence type="ECO:0000313" key="12">
    <source>
        <dbReference type="EMBL" id="CAI3653123.1"/>
    </source>
</evidence>
<dbReference type="PROSITE" id="PS51900">
    <property type="entry name" value="CB"/>
    <property type="match status" value="1"/>
</dbReference>
<keyword evidence="3" id="KW-0132">Cell division</keyword>
<dbReference type="InterPro" id="IPR010998">
    <property type="entry name" value="Integrase_recombinase_N"/>
</dbReference>
<gene>
    <name evidence="12" type="ORF">CNEO2_540021</name>
</gene>
<keyword evidence="5" id="KW-0229">DNA integration</keyword>
<dbReference type="PROSITE" id="PS51898">
    <property type="entry name" value="TYR_RECOMBINASE"/>
    <property type="match status" value="1"/>
</dbReference>
<dbReference type="RefSeq" id="WP_210885750.1">
    <property type="nucleotide sequence ID" value="NZ_CAKJVF010000098.1"/>
</dbReference>
<evidence type="ECO:0000256" key="8">
    <source>
        <dbReference type="ARBA" id="ARBA00023306"/>
    </source>
</evidence>
<dbReference type="Proteomes" id="UP001189143">
    <property type="component" value="Unassembled WGS sequence"/>
</dbReference>
<evidence type="ECO:0000256" key="3">
    <source>
        <dbReference type="ARBA" id="ARBA00022618"/>
    </source>
</evidence>
<dbReference type="GO" id="GO:0003677">
    <property type="term" value="F:DNA binding"/>
    <property type="evidence" value="ECO:0007669"/>
    <property type="project" value="UniProtKB-UniRule"/>
</dbReference>
<evidence type="ECO:0000256" key="5">
    <source>
        <dbReference type="ARBA" id="ARBA00022908"/>
    </source>
</evidence>
<evidence type="ECO:0000256" key="1">
    <source>
        <dbReference type="ARBA" id="ARBA00004496"/>
    </source>
</evidence>
<dbReference type="GO" id="GO:0005737">
    <property type="term" value="C:cytoplasm"/>
    <property type="evidence" value="ECO:0007669"/>
    <property type="project" value="UniProtKB-SubCell"/>
</dbReference>
<accession>A0AAD2DEH5</accession>
<keyword evidence="4" id="KW-0159">Chromosome partition</keyword>
<feature type="domain" description="Tyr recombinase" evidence="10">
    <location>
        <begin position="145"/>
        <end position="340"/>
    </location>
</feature>
<sequence>MSKNNDELLLEIEGKLPRYIKEYSKRISSTSSVKTNIAYLSDILTFMEYCSKKLFFKDVLDISIEDLNSVTDIEIYDYLSYLGKYTKTFYNKAGDPVTRIYSNSDTGKARKLAAIKSLYGKLFERNMIKNNPTLTVAQKSPKYIGIKERLTKEEVQALENVVMEGININTDLSKKAYERNRKRDTALMLIFLYSGIRVSELSNLNITDIDISNSTMKILRKGEKKDKIPFPDVVAEFLNEYINERKNMKDISTNALFVSQFKSRITVKSIENIVKKYAARANITKPVTPHTLRRTCLTHFYNATKDLDSTKRLAGHENISTTMKFYASVGEEEFKEQIYNFSY</sequence>
<evidence type="ECO:0000256" key="7">
    <source>
        <dbReference type="ARBA" id="ARBA00023172"/>
    </source>
</evidence>
<keyword evidence="7" id="KW-0233">DNA recombination</keyword>
<evidence type="ECO:0000256" key="6">
    <source>
        <dbReference type="ARBA" id="ARBA00023125"/>
    </source>
</evidence>
<dbReference type="GO" id="GO:0015074">
    <property type="term" value="P:DNA integration"/>
    <property type="evidence" value="ECO:0007669"/>
    <property type="project" value="UniProtKB-KW"/>
</dbReference>